<proteinExistence type="inferred from homology"/>
<dbReference type="EC" id="4.2.1.17" evidence="3"/>
<protein>
    <submittedName>
        <fullName evidence="3">Enoyl-CoA hydratase</fullName>
        <ecNumber evidence="3">4.2.1.17</ecNumber>
    </submittedName>
</protein>
<dbReference type="RefSeq" id="WP_158981394.1">
    <property type="nucleotide sequence ID" value="NZ_WSFO01000014.1"/>
</dbReference>
<dbReference type="NCBIfam" id="NF005700">
    <property type="entry name" value="PRK07511.1"/>
    <property type="match status" value="1"/>
</dbReference>
<dbReference type="Proteomes" id="UP000441586">
    <property type="component" value="Unassembled WGS sequence"/>
</dbReference>
<organism evidence="3 4">
    <name type="scientific">Parasedimentitalea maritima</name>
    <dbReference type="NCBI Taxonomy" id="2578117"/>
    <lineage>
        <taxon>Bacteria</taxon>
        <taxon>Pseudomonadati</taxon>
        <taxon>Pseudomonadota</taxon>
        <taxon>Alphaproteobacteria</taxon>
        <taxon>Rhodobacterales</taxon>
        <taxon>Paracoccaceae</taxon>
        <taxon>Parasedimentitalea</taxon>
    </lineage>
</organism>
<dbReference type="AlphaFoldDB" id="A0A6A4R7C3"/>
<gene>
    <name evidence="3" type="ORF">GP644_20630</name>
</gene>
<dbReference type="InterPro" id="IPR029045">
    <property type="entry name" value="ClpP/crotonase-like_dom_sf"/>
</dbReference>
<evidence type="ECO:0000256" key="2">
    <source>
        <dbReference type="RuleBase" id="RU003707"/>
    </source>
</evidence>
<dbReference type="Pfam" id="PF00378">
    <property type="entry name" value="ECH_1"/>
    <property type="match status" value="1"/>
</dbReference>
<comment type="caution">
    <text evidence="3">The sequence shown here is derived from an EMBL/GenBank/DDBJ whole genome shotgun (WGS) entry which is preliminary data.</text>
</comment>
<evidence type="ECO:0000313" key="3">
    <source>
        <dbReference type="EMBL" id="KAE9627290.1"/>
    </source>
</evidence>
<sequence>MSEPLVKVEDQGDRLVVENRNATRRNALSPEYYQGLKSALTAAATNPRIKVVILTAKGPFFCAGGDLNLLAERQYLPLEDRAARIEGLHELIRLIRNCPKPVIAAVEGGAAGAGLSIALACDFIVAAVGAKFSAAYVKAGLVPDGGLTSSLTSLLPRALVSEICLTGQAVSAERFYNLGAINRLCPASQTLAVAQEIASGLAAGPSATQASIKALLTSAQTTNPDTQLDVERDAMAKAIASPDAIEGIAAFLEKRAPDFNKAQEKS</sequence>
<reference evidence="3 4" key="1">
    <citation type="submission" date="2019-12" db="EMBL/GenBank/DDBJ databases">
        <authorList>
            <person name="Zhang Y.-J."/>
        </authorList>
    </citation>
    <scope>NUCLEOTIDE SEQUENCE [LARGE SCALE GENOMIC DNA]</scope>
    <source>
        <strain evidence="3 4">H18S-6</strain>
    </source>
</reference>
<evidence type="ECO:0000256" key="1">
    <source>
        <dbReference type="ARBA" id="ARBA00005254"/>
    </source>
</evidence>
<dbReference type="InterPro" id="IPR018376">
    <property type="entry name" value="Enoyl-CoA_hyd/isom_CS"/>
</dbReference>
<dbReference type="CDD" id="cd06558">
    <property type="entry name" value="crotonase-like"/>
    <property type="match status" value="1"/>
</dbReference>
<dbReference type="SUPFAM" id="SSF52096">
    <property type="entry name" value="ClpP/crotonase"/>
    <property type="match status" value="1"/>
</dbReference>
<dbReference type="GO" id="GO:0004300">
    <property type="term" value="F:enoyl-CoA hydratase activity"/>
    <property type="evidence" value="ECO:0007669"/>
    <property type="project" value="UniProtKB-EC"/>
</dbReference>
<dbReference type="InterPro" id="IPR014748">
    <property type="entry name" value="Enoyl-CoA_hydra_C"/>
</dbReference>
<dbReference type="EMBL" id="WSFO01000014">
    <property type="protein sequence ID" value="KAE9627290.1"/>
    <property type="molecule type" value="Genomic_DNA"/>
</dbReference>
<dbReference type="InterPro" id="IPR001753">
    <property type="entry name" value="Enoyl-CoA_hydra/iso"/>
</dbReference>
<dbReference type="PANTHER" id="PTHR43459:SF1">
    <property type="entry name" value="EG:BACN32G11.4 PROTEIN"/>
    <property type="match status" value="1"/>
</dbReference>
<keyword evidence="3" id="KW-0456">Lyase</keyword>
<accession>A0A6A4R7C3</accession>
<dbReference type="Gene3D" id="3.90.226.10">
    <property type="entry name" value="2-enoyl-CoA Hydratase, Chain A, domain 1"/>
    <property type="match status" value="1"/>
</dbReference>
<dbReference type="NCBIfam" id="NF046063">
    <property type="entry name" value="oxepin_alt"/>
    <property type="match status" value="1"/>
</dbReference>
<dbReference type="PANTHER" id="PTHR43459">
    <property type="entry name" value="ENOYL-COA HYDRATASE"/>
    <property type="match status" value="1"/>
</dbReference>
<evidence type="ECO:0000313" key="4">
    <source>
        <dbReference type="Proteomes" id="UP000441586"/>
    </source>
</evidence>
<comment type="similarity">
    <text evidence="1 2">Belongs to the enoyl-CoA hydratase/isomerase family.</text>
</comment>
<dbReference type="Gene3D" id="1.10.12.10">
    <property type="entry name" value="Lyase 2-enoyl-coa Hydratase, Chain A, domain 2"/>
    <property type="match status" value="1"/>
</dbReference>
<name>A0A6A4R7C3_9RHOB</name>
<dbReference type="PROSITE" id="PS00166">
    <property type="entry name" value="ENOYL_COA_HYDRATASE"/>
    <property type="match status" value="1"/>
</dbReference>